<protein>
    <submittedName>
        <fullName evidence="1">Uncharacterized protein</fullName>
    </submittedName>
</protein>
<name>A0ABS7A0C8_9DEIN</name>
<dbReference type="Proteomes" id="UP000724268">
    <property type="component" value="Unassembled WGS sequence"/>
</dbReference>
<accession>A0ABS7A0C8</accession>
<gene>
    <name evidence="1" type="ORF">KZX47_10280</name>
</gene>
<keyword evidence="2" id="KW-1185">Reference proteome</keyword>
<organism evidence="1 2">
    <name type="scientific">Thermus brevis</name>
    <dbReference type="NCBI Taxonomy" id="2862456"/>
    <lineage>
        <taxon>Bacteria</taxon>
        <taxon>Thermotogati</taxon>
        <taxon>Deinococcota</taxon>
        <taxon>Deinococci</taxon>
        <taxon>Thermales</taxon>
        <taxon>Thermaceae</taxon>
        <taxon>Thermus</taxon>
    </lineage>
</organism>
<comment type="caution">
    <text evidence="1">The sequence shown here is derived from an EMBL/GenBank/DDBJ whole genome shotgun (WGS) entry which is preliminary data.</text>
</comment>
<sequence>MKRRDDWDLKRALAELSAELGRQALLEEALRRARDRLHLDHERRAGALAPYALAYEPHGEAYLDEALASRGEP</sequence>
<reference evidence="1 2" key="1">
    <citation type="submission" date="2021-07" db="EMBL/GenBank/DDBJ databases">
        <title>Thermus aquaticus gen. n. and sp. n., a nonsporulating extreme thermophile.</title>
        <authorList>
            <person name="Hu C.-J."/>
            <person name="Li W.-J."/>
            <person name="Xian W.-D."/>
        </authorList>
    </citation>
    <scope>NUCLEOTIDE SEQUENCE [LARGE SCALE GENOMIC DNA]</scope>
    <source>
        <strain evidence="1 2">SYSU G05001</strain>
    </source>
</reference>
<proteinExistence type="predicted"/>
<dbReference type="RefSeq" id="WP_219760016.1">
    <property type="nucleotide sequence ID" value="NZ_JAHXRS010000019.1"/>
</dbReference>
<dbReference type="EMBL" id="JAHXRS010000019">
    <property type="protein sequence ID" value="MBW6395535.1"/>
    <property type="molecule type" value="Genomic_DNA"/>
</dbReference>
<evidence type="ECO:0000313" key="2">
    <source>
        <dbReference type="Proteomes" id="UP000724268"/>
    </source>
</evidence>
<evidence type="ECO:0000313" key="1">
    <source>
        <dbReference type="EMBL" id="MBW6395535.1"/>
    </source>
</evidence>